<feature type="compositionally biased region" description="Polar residues" evidence="1">
    <location>
        <begin position="304"/>
        <end position="320"/>
    </location>
</feature>
<name>A0A812Y9B2_SYMPI</name>
<dbReference type="OrthoDB" id="414681at2759"/>
<evidence type="ECO:0000313" key="2">
    <source>
        <dbReference type="EMBL" id="CAE7767852.1"/>
    </source>
</evidence>
<evidence type="ECO:0000256" key="1">
    <source>
        <dbReference type="SAM" id="MobiDB-lite"/>
    </source>
</evidence>
<reference evidence="2" key="1">
    <citation type="submission" date="2021-02" db="EMBL/GenBank/DDBJ databases">
        <authorList>
            <person name="Dougan E. K."/>
            <person name="Rhodes N."/>
            <person name="Thang M."/>
            <person name="Chan C."/>
        </authorList>
    </citation>
    <scope>NUCLEOTIDE SEQUENCE</scope>
</reference>
<keyword evidence="3" id="KW-1185">Reference proteome</keyword>
<feature type="compositionally biased region" description="Basic and acidic residues" evidence="1">
    <location>
        <begin position="576"/>
        <end position="588"/>
    </location>
</feature>
<feature type="region of interest" description="Disordered" evidence="1">
    <location>
        <begin position="297"/>
        <end position="322"/>
    </location>
</feature>
<dbReference type="Proteomes" id="UP000649617">
    <property type="component" value="Unassembled WGS sequence"/>
</dbReference>
<feature type="region of interest" description="Disordered" evidence="1">
    <location>
        <begin position="557"/>
        <end position="611"/>
    </location>
</feature>
<sequence length="975" mass="108287">MESRISKMDLRLGDALTNQKGGKFLLAELLCWKTTQWAEILYEPSSFGKGEQTSERVSLVLELTSEMEKIVEHLEKQASTQVAAKKLVRFWDTDGNRLMNPPAELRGRKALVAIEARQLWIMGQQCGLLMEARDIKLQAQKEDCWTASLEIFRQFCARQPNAQRSSALKLDISFQKFIMEPWQISDAWKAFIGHSKTQRLQKRFHQEEQMWCHLAATNRAHFHMMRIPNEGREPDWQAGLEEWLWSVDSICEDICNRIAQEMNELTETLTVEKVLEGFRHLDGIEQAQRRLLRRHHLMNETDSESSGEMTETDSKSSYELNETDSESSYEYGDMMVKMFRLIRNWCFAGTVLLTVYARARWSDINQTIIQDCDERGILAYLECRAGVRKTQRARQFKGQLLPLCAPAIGVVESNWAVQFMRARAELGMGSPPDFPLFGAPDANGVPTARHLDTDEAGRWLRCLLFGRPDAIKDRRVTSHSMKATCLSFAAKYGVGISDRLLLGYHTSGDARVALLYSRDSNAHPLRILESALKDIRLDNFRPDSTRFVAKPAVRAEAIEIKDEEDPPEDNSWSGPDRGEPQAEDHADGGHVTAGSSESASSAEEEGVRSQASITSLGRGLAFCVGSLQVPPTDAQIDTLSGHVFGSSPTIGQKSMLRRLHFEASALVVQTYRDLANADTVEGLSQKRLPPPEKRARMDKQKQRLTGLELSGELEPSHQLIDLCNSQYESGILTWIPPSKCSKRGVEVVAGQKDHPSLLKVEQGVVKVSAGQVNIDCAVSVPPPSYAPISLSQCIRADKELFMLLAREAPPPFKVDATGESPLERDRLRVSLDNAKSKHFDLLRARKSSAVTGAAAESLDSCDPATVDTARVKGLSTARGVVNDCKSSASASSFPYACEGAAKSVAILNTNSANEPIGQAVATARGPDMDSSFDSEALPALFDSLPKDPARVEASGTNRLKVTLQRTHLMGPSWEW</sequence>
<protein>
    <submittedName>
        <fullName evidence="2">Uncharacterized protein</fullName>
    </submittedName>
</protein>
<accession>A0A812Y9B2</accession>
<organism evidence="2 3">
    <name type="scientific">Symbiodinium pilosum</name>
    <name type="common">Dinoflagellate</name>
    <dbReference type="NCBI Taxonomy" id="2952"/>
    <lineage>
        <taxon>Eukaryota</taxon>
        <taxon>Sar</taxon>
        <taxon>Alveolata</taxon>
        <taxon>Dinophyceae</taxon>
        <taxon>Suessiales</taxon>
        <taxon>Symbiodiniaceae</taxon>
        <taxon>Symbiodinium</taxon>
    </lineage>
</organism>
<dbReference type="EMBL" id="CAJNIZ010047428">
    <property type="protein sequence ID" value="CAE7767852.1"/>
    <property type="molecule type" value="Genomic_DNA"/>
</dbReference>
<dbReference type="AlphaFoldDB" id="A0A812Y9B2"/>
<proteinExistence type="predicted"/>
<gene>
    <name evidence="2" type="ORF">SPIL2461_LOCUS22555</name>
</gene>
<comment type="caution">
    <text evidence="2">The sequence shown here is derived from an EMBL/GenBank/DDBJ whole genome shotgun (WGS) entry which is preliminary data.</text>
</comment>
<evidence type="ECO:0000313" key="3">
    <source>
        <dbReference type="Proteomes" id="UP000649617"/>
    </source>
</evidence>